<dbReference type="EMBL" id="JAMLJM010000002">
    <property type="protein sequence ID" value="MCL9808354.1"/>
    <property type="molecule type" value="Genomic_DNA"/>
</dbReference>
<evidence type="ECO:0000313" key="4">
    <source>
        <dbReference type="Proteomes" id="UP001317191"/>
    </source>
</evidence>
<sequence length="450" mass="49735">MRKILVTTLVVVCSLTVKAQSYIGFQQDNYAGVQGVLFNPASIVDSNFRTDINLFSFNTNVTNDYYGVTFLDVFKSGYNIETQAKLFPSSANNFIISSDIMGPAFMFNIKPKHAVAVFTRGRALVNIHDINGELFNQLSDDFNTNEDFNLNAGHFNMTGNAWGELGVSYAGVLLDKGKHFLKGGITVKYLQGIANSYTKGSNVTVNYNYNSDLPTTNTIATTGNLTYGGSNDFEKSFENFDFDSNSQGFGGDFGLVYEYRPESENKPANGYKFKVGLSVTDLGAINYKLSDQKTYDLNKTVTEAQYQDAGSLGDFLEQNYTVTQTKGAVKAVLPTAIHANVDWNFYRKFYVNLNGDISAANRTALNATAVANVVSVTPRYETKFFSFYLPFNYMQYRGLMAGTGLRLGPLMLGSGSLLTNLISKESKGFDVYLGLKVPIYKSRKTQNTKV</sequence>
<keyword evidence="1" id="KW-0732">Signal</keyword>
<reference evidence="3 4" key="1">
    <citation type="submission" date="2022-05" db="EMBL/GenBank/DDBJ databases">
        <title>Flavobacterium sp., isolated from activated sludge.</title>
        <authorList>
            <person name="Ran Q."/>
        </authorList>
    </citation>
    <scope>NUCLEOTIDE SEQUENCE [LARGE SCALE GENOMIC DNA]</scope>
    <source>
        <strain evidence="3 4">HXWNR70</strain>
    </source>
</reference>
<evidence type="ECO:0000256" key="1">
    <source>
        <dbReference type="SAM" id="SignalP"/>
    </source>
</evidence>
<dbReference type="RefSeq" id="WP_250591437.1">
    <property type="nucleotide sequence ID" value="NZ_JAMLJM010000002.1"/>
</dbReference>
<organism evidence="3 4">
    <name type="scientific">Flavobacterium luminosum</name>
    <dbReference type="NCBI Taxonomy" id="2949086"/>
    <lineage>
        <taxon>Bacteria</taxon>
        <taxon>Pseudomonadati</taxon>
        <taxon>Bacteroidota</taxon>
        <taxon>Flavobacteriia</taxon>
        <taxon>Flavobacteriales</taxon>
        <taxon>Flavobacteriaceae</taxon>
        <taxon>Flavobacterium</taxon>
    </lineage>
</organism>
<keyword evidence="4" id="KW-1185">Reference proteome</keyword>
<dbReference type="Proteomes" id="UP001317191">
    <property type="component" value="Unassembled WGS sequence"/>
</dbReference>
<feature type="chain" id="PRO_5046741461" evidence="1">
    <location>
        <begin position="20"/>
        <end position="450"/>
    </location>
</feature>
<evidence type="ECO:0000259" key="2">
    <source>
        <dbReference type="Pfam" id="PF18990"/>
    </source>
</evidence>
<proteinExistence type="predicted"/>
<dbReference type="InterPro" id="IPR043781">
    <property type="entry name" value="DUF5723"/>
</dbReference>
<protein>
    <submittedName>
        <fullName evidence="3">DUF5723 family protein</fullName>
    </submittedName>
</protein>
<evidence type="ECO:0000313" key="3">
    <source>
        <dbReference type="EMBL" id="MCL9808354.1"/>
    </source>
</evidence>
<comment type="caution">
    <text evidence="3">The sequence shown here is derived from an EMBL/GenBank/DDBJ whole genome shotgun (WGS) entry which is preliminary data.</text>
</comment>
<name>A0ABT0TLJ3_9FLAO</name>
<dbReference type="Pfam" id="PF18990">
    <property type="entry name" value="DUF5723"/>
    <property type="match status" value="1"/>
</dbReference>
<accession>A0ABT0TLJ3</accession>
<feature type="domain" description="DUF5723" evidence="2">
    <location>
        <begin position="40"/>
        <end position="414"/>
    </location>
</feature>
<gene>
    <name evidence="3" type="ORF">NAT50_03185</name>
</gene>
<feature type="signal peptide" evidence="1">
    <location>
        <begin position="1"/>
        <end position="19"/>
    </location>
</feature>